<dbReference type="CDD" id="cd16344">
    <property type="entry name" value="LMWPAP"/>
    <property type="match status" value="1"/>
</dbReference>
<name>A0A0U1KU68_9FIRM</name>
<dbReference type="InterPro" id="IPR023485">
    <property type="entry name" value="Ptyr_pPase"/>
</dbReference>
<dbReference type="SUPFAM" id="SSF52788">
    <property type="entry name" value="Phosphotyrosine protein phosphatases I"/>
    <property type="match status" value="1"/>
</dbReference>
<dbReference type="Gene3D" id="3.40.50.2300">
    <property type="match status" value="1"/>
</dbReference>
<evidence type="ECO:0000259" key="6">
    <source>
        <dbReference type="SMART" id="SM00226"/>
    </source>
</evidence>
<evidence type="ECO:0000256" key="4">
    <source>
        <dbReference type="PIRSR" id="PIRSR617867-1"/>
    </source>
</evidence>
<evidence type="ECO:0000313" key="8">
    <source>
        <dbReference type="Proteomes" id="UP000049855"/>
    </source>
</evidence>
<dbReference type="Proteomes" id="UP000049855">
    <property type="component" value="Unassembled WGS sequence"/>
</dbReference>
<protein>
    <submittedName>
        <fullName evidence="7">Low molecular weight protein tyrosine phosphatase</fullName>
        <ecNumber evidence="7">3.1.3.48</ecNumber>
    </submittedName>
</protein>
<evidence type="ECO:0000313" key="7">
    <source>
        <dbReference type="EMBL" id="CQR70639.1"/>
    </source>
</evidence>
<evidence type="ECO:0000256" key="1">
    <source>
        <dbReference type="ARBA" id="ARBA00011063"/>
    </source>
</evidence>
<evidence type="ECO:0000256" key="5">
    <source>
        <dbReference type="SAM" id="SignalP"/>
    </source>
</evidence>
<keyword evidence="5" id="KW-0732">Signal</keyword>
<dbReference type="InterPro" id="IPR017867">
    <property type="entry name" value="Tyr_phospatase_low_mol_wt"/>
</dbReference>
<dbReference type="InterPro" id="IPR036196">
    <property type="entry name" value="Ptyr_pPase_sf"/>
</dbReference>
<comment type="similarity">
    <text evidence="1">Belongs to the low molecular weight phosphotyrosine protein phosphatase family.</text>
</comment>
<dbReference type="PANTHER" id="PTHR11717:SF31">
    <property type="entry name" value="LOW MOLECULAR WEIGHT PROTEIN-TYROSINE-PHOSPHATASE ETP-RELATED"/>
    <property type="match status" value="1"/>
</dbReference>
<feature type="active site" evidence="4">
    <location>
        <position position="14"/>
    </location>
</feature>
<feature type="active site" description="Proton donor" evidence="4">
    <location>
        <position position="120"/>
    </location>
</feature>
<sequence>MFKVLFVCTGNTCRSPMAAAILADMAVQAGMADKIVVTSAGLSAWQQPASPQAQAVMQQAGLSLDRHCSVQLDLAQLMAADLVLAMTIAHKQAIMRVAPGVVEKTYTLSEFAGKTGDVADPFGGSEVMYHACAQQLRQLLMSAWGKIVSLAGKK</sequence>
<keyword evidence="2 7" id="KW-0378">Hydrolase</keyword>
<dbReference type="PANTHER" id="PTHR11717">
    <property type="entry name" value="LOW MOLECULAR WEIGHT PROTEIN TYROSINE PHOSPHATASE"/>
    <property type="match status" value="1"/>
</dbReference>
<keyword evidence="8" id="KW-1185">Reference proteome</keyword>
<proteinExistence type="inferred from homology"/>
<evidence type="ECO:0000256" key="2">
    <source>
        <dbReference type="ARBA" id="ARBA00022801"/>
    </source>
</evidence>
<evidence type="ECO:0000256" key="3">
    <source>
        <dbReference type="ARBA" id="ARBA00022912"/>
    </source>
</evidence>
<organism evidence="7 8">
    <name type="scientific">Sporomusa ovata</name>
    <dbReference type="NCBI Taxonomy" id="2378"/>
    <lineage>
        <taxon>Bacteria</taxon>
        <taxon>Bacillati</taxon>
        <taxon>Bacillota</taxon>
        <taxon>Negativicutes</taxon>
        <taxon>Selenomonadales</taxon>
        <taxon>Sporomusaceae</taxon>
        <taxon>Sporomusa</taxon>
    </lineage>
</organism>
<dbReference type="Pfam" id="PF01451">
    <property type="entry name" value="LMWPc"/>
    <property type="match status" value="1"/>
</dbReference>
<dbReference type="RefSeq" id="WP_021169365.1">
    <property type="nucleotide sequence ID" value="NZ_CTRP01000003.1"/>
</dbReference>
<feature type="domain" description="Phosphotyrosine protein phosphatase I" evidence="6">
    <location>
        <begin position="2"/>
        <end position="146"/>
    </location>
</feature>
<gene>
    <name evidence="7" type="ORF">SpAn4DRAFT_1608</name>
</gene>
<feature type="signal peptide" evidence="5">
    <location>
        <begin position="1"/>
        <end position="19"/>
    </location>
</feature>
<keyword evidence="3" id="KW-0904">Protein phosphatase</keyword>
<dbReference type="PRINTS" id="PR00719">
    <property type="entry name" value="LMWPTPASE"/>
</dbReference>
<dbReference type="EC" id="3.1.3.48" evidence="7"/>
<dbReference type="GO" id="GO:0004725">
    <property type="term" value="F:protein tyrosine phosphatase activity"/>
    <property type="evidence" value="ECO:0007669"/>
    <property type="project" value="UniProtKB-EC"/>
</dbReference>
<reference evidence="8" key="1">
    <citation type="submission" date="2015-03" db="EMBL/GenBank/DDBJ databases">
        <authorList>
            <person name="Nijsse Bart"/>
        </authorList>
    </citation>
    <scope>NUCLEOTIDE SEQUENCE [LARGE SCALE GENOMIC DNA]</scope>
</reference>
<accession>A0A0U1KU68</accession>
<dbReference type="SMART" id="SM00226">
    <property type="entry name" value="LMWPc"/>
    <property type="match status" value="1"/>
</dbReference>
<dbReference type="EMBL" id="CTRP01000003">
    <property type="protein sequence ID" value="CQR70639.1"/>
    <property type="molecule type" value="Genomic_DNA"/>
</dbReference>
<feature type="chain" id="PRO_5006710562" evidence="5">
    <location>
        <begin position="20"/>
        <end position="154"/>
    </location>
</feature>
<feature type="active site" description="Nucleophile" evidence="4">
    <location>
        <position position="8"/>
    </location>
</feature>
<dbReference type="InterPro" id="IPR050438">
    <property type="entry name" value="LMW_PTPase"/>
</dbReference>
<dbReference type="AlphaFoldDB" id="A0A0U1KU68"/>